<dbReference type="Proteomes" id="UP000015106">
    <property type="component" value="Chromosome 7"/>
</dbReference>
<feature type="compositionally biased region" description="Gly residues" evidence="2">
    <location>
        <begin position="293"/>
        <end position="308"/>
    </location>
</feature>
<evidence type="ECO:0000313" key="4">
    <source>
        <dbReference type="EnsemblPlants" id="TuG1812G0700003017.01.T02"/>
    </source>
</evidence>
<keyword evidence="1" id="KW-0862">Zinc</keyword>
<dbReference type="InterPro" id="IPR036875">
    <property type="entry name" value="Znf_CCHC_sf"/>
</dbReference>
<dbReference type="AlphaFoldDB" id="A0A8R7R558"/>
<evidence type="ECO:0000313" key="5">
    <source>
        <dbReference type="Proteomes" id="UP000015106"/>
    </source>
</evidence>
<evidence type="ECO:0000259" key="3">
    <source>
        <dbReference type="PROSITE" id="PS50158"/>
    </source>
</evidence>
<proteinExistence type="predicted"/>
<keyword evidence="1" id="KW-0479">Metal-binding</keyword>
<name>A0A8R7R558_TRIUA</name>
<accession>A0A8R7R558</accession>
<dbReference type="EnsemblPlants" id="TuG1812G0700003017.01.T02">
    <property type="protein sequence ID" value="TuG1812G0700003017.01.T02"/>
    <property type="gene ID" value="TuG1812G0700003017.01"/>
</dbReference>
<protein>
    <recommendedName>
        <fullName evidence="3">CCHC-type domain-containing protein</fullName>
    </recommendedName>
</protein>
<dbReference type="Gene3D" id="4.10.60.10">
    <property type="entry name" value="Zinc finger, CCHC-type"/>
    <property type="match status" value="1"/>
</dbReference>
<dbReference type="GO" id="GO:0008270">
    <property type="term" value="F:zinc ion binding"/>
    <property type="evidence" value="ECO:0007669"/>
    <property type="project" value="UniProtKB-KW"/>
</dbReference>
<dbReference type="GO" id="GO:0003676">
    <property type="term" value="F:nucleic acid binding"/>
    <property type="evidence" value="ECO:0007669"/>
    <property type="project" value="InterPro"/>
</dbReference>
<keyword evidence="5" id="KW-1185">Reference proteome</keyword>
<reference evidence="5" key="1">
    <citation type="journal article" date="2013" name="Nature">
        <title>Draft genome of the wheat A-genome progenitor Triticum urartu.</title>
        <authorList>
            <person name="Ling H.Q."/>
            <person name="Zhao S."/>
            <person name="Liu D."/>
            <person name="Wang J."/>
            <person name="Sun H."/>
            <person name="Zhang C."/>
            <person name="Fan H."/>
            <person name="Li D."/>
            <person name="Dong L."/>
            <person name="Tao Y."/>
            <person name="Gao C."/>
            <person name="Wu H."/>
            <person name="Li Y."/>
            <person name="Cui Y."/>
            <person name="Guo X."/>
            <person name="Zheng S."/>
            <person name="Wang B."/>
            <person name="Yu K."/>
            <person name="Liang Q."/>
            <person name="Yang W."/>
            <person name="Lou X."/>
            <person name="Chen J."/>
            <person name="Feng M."/>
            <person name="Jian J."/>
            <person name="Zhang X."/>
            <person name="Luo G."/>
            <person name="Jiang Y."/>
            <person name="Liu J."/>
            <person name="Wang Z."/>
            <person name="Sha Y."/>
            <person name="Zhang B."/>
            <person name="Wu H."/>
            <person name="Tang D."/>
            <person name="Shen Q."/>
            <person name="Xue P."/>
            <person name="Zou S."/>
            <person name="Wang X."/>
            <person name="Liu X."/>
            <person name="Wang F."/>
            <person name="Yang Y."/>
            <person name="An X."/>
            <person name="Dong Z."/>
            <person name="Zhang K."/>
            <person name="Zhang X."/>
            <person name="Luo M.C."/>
            <person name="Dvorak J."/>
            <person name="Tong Y."/>
            <person name="Wang J."/>
            <person name="Yang H."/>
            <person name="Li Z."/>
            <person name="Wang D."/>
            <person name="Zhang A."/>
            <person name="Wang J."/>
        </authorList>
    </citation>
    <scope>NUCLEOTIDE SEQUENCE</scope>
    <source>
        <strain evidence="5">cv. G1812</strain>
    </source>
</reference>
<dbReference type="Gramene" id="TuG1812G0700003017.01.T02">
    <property type="protein sequence ID" value="TuG1812G0700003017.01.T02"/>
    <property type="gene ID" value="TuG1812G0700003017.01"/>
</dbReference>
<dbReference type="Pfam" id="PF14223">
    <property type="entry name" value="Retrotran_gag_2"/>
    <property type="match status" value="1"/>
</dbReference>
<reference evidence="4" key="3">
    <citation type="submission" date="2022-06" db="UniProtKB">
        <authorList>
            <consortium name="EnsemblPlants"/>
        </authorList>
    </citation>
    <scope>IDENTIFICATION</scope>
</reference>
<reference evidence="4" key="2">
    <citation type="submission" date="2018-03" db="EMBL/GenBank/DDBJ databases">
        <title>The Triticum urartu genome reveals the dynamic nature of wheat genome evolution.</title>
        <authorList>
            <person name="Ling H."/>
            <person name="Ma B."/>
            <person name="Shi X."/>
            <person name="Liu H."/>
            <person name="Dong L."/>
            <person name="Sun H."/>
            <person name="Cao Y."/>
            <person name="Gao Q."/>
            <person name="Zheng S."/>
            <person name="Li Y."/>
            <person name="Yu Y."/>
            <person name="Du H."/>
            <person name="Qi M."/>
            <person name="Li Y."/>
            <person name="Yu H."/>
            <person name="Cui Y."/>
            <person name="Wang N."/>
            <person name="Chen C."/>
            <person name="Wu H."/>
            <person name="Zhao Y."/>
            <person name="Zhang J."/>
            <person name="Li Y."/>
            <person name="Zhou W."/>
            <person name="Zhang B."/>
            <person name="Hu W."/>
            <person name="Eijk M."/>
            <person name="Tang J."/>
            <person name="Witsenboer H."/>
            <person name="Zhao S."/>
            <person name="Li Z."/>
            <person name="Zhang A."/>
            <person name="Wang D."/>
            <person name="Liang C."/>
        </authorList>
    </citation>
    <scope>NUCLEOTIDE SEQUENCE [LARGE SCALE GENOMIC DNA]</scope>
    <source>
        <strain evidence="4">cv. G1812</strain>
    </source>
</reference>
<feature type="compositionally biased region" description="Basic and acidic residues" evidence="2">
    <location>
        <begin position="327"/>
        <end position="344"/>
    </location>
</feature>
<dbReference type="PROSITE" id="PS50158">
    <property type="entry name" value="ZF_CCHC"/>
    <property type="match status" value="1"/>
</dbReference>
<feature type="region of interest" description="Disordered" evidence="2">
    <location>
        <begin position="287"/>
        <end position="348"/>
    </location>
</feature>
<dbReference type="PANTHER" id="PTHR37610">
    <property type="entry name" value="CCHC-TYPE DOMAIN-CONTAINING PROTEIN"/>
    <property type="match status" value="1"/>
</dbReference>
<feature type="domain" description="CCHC-type" evidence="3">
    <location>
        <begin position="266"/>
        <end position="279"/>
    </location>
</feature>
<sequence>MGENQGLEKAIEKLAELLTAKVGAAASLNNAIVPHIEPIQKIDLMPNEIKLEGKNYLSWSRRALLILRTKGLEGFVSGEAEEPGDKKTSEWRTWSSTNSLIVAWLLNSLSPTIAATVETISTATEVWKTLSKLYSGEGNVMLIAETEERVGELRQGENSVMEYVAELQRLWADLDHYDPLDLPHADCIAAARKWIERRRVMQFLKGLNSEFEARRATLFHQPTLPALEDAIAAMAQEEVRLKLMKNNTTTPSHPAFIATDYKSRECFNCGEKGHLIRSCTAPRRNMRGRGRGYNRGGLRGGRGRGYSGGQRANVAVSEEGSSLATQEESKKRTESTGDKDHEDCSYGNFAHFVSTDEGEANGEEAWDWNQA</sequence>
<dbReference type="PANTHER" id="PTHR37610:SF40">
    <property type="entry name" value="OS01G0909600 PROTEIN"/>
    <property type="match status" value="1"/>
</dbReference>
<evidence type="ECO:0000256" key="1">
    <source>
        <dbReference type="PROSITE-ProRule" id="PRU00047"/>
    </source>
</evidence>
<dbReference type="SMART" id="SM00343">
    <property type="entry name" value="ZnF_C2HC"/>
    <property type="match status" value="1"/>
</dbReference>
<gene>
    <name evidence="4" type="primary">LOC125518813</name>
</gene>
<evidence type="ECO:0000256" key="2">
    <source>
        <dbReference type="SAM" id="MobiDB-lite"/>
    </source>
</evidence>
<dbReference type="SUPFAM" id="SSF57756">
    <property type="entry name" value="Retrovirus zinc finger-like domains"/>
    <property type="match status" value="1"/>
</dbReference>
<dbReference type="Pfam" id="PF00098">
    <property type="entry name" value="zf-CCHC"/>
    <property type="match status" value="1"/>
</dbReference>
<keyword evidence="1" id="KW-0863">Zinc-finger</keyword>
<organism evidence="4 5">
    <name type="scientific">Triticum urartu</name>
    <name type="common">Red wild einkorn</name>
    <name type="synonym">Crithodium urartu</name>
    <dbReference type="NCBI Taxonomy" id="4572"/>
    <lineage>
        <taxon>Eukaryota</taxon>
        <taxon>Viridiplantae</taxon>
        <taxon>Streptophyta</taxon>
        <taxon>Embryophyta</taxon>
        <taxon>Tracheophyta</taxon>
        <taxon>Spermatophyta</taxon>
        <taxon>Magnoliopsida</taxon>
        <taxon>Liliopsida</taxon>
        <taxon>Poales</taxon>
        <taxon>Poaceae</taxon>
        <taxon>BOP clade</taxon>
        <taxon>Pooideae</taxon>
        <taxon>Triticodae</taxon>
        <taxon>Triticeae</taxon>
        <taxon>Triticinae</taxon>
        <taxon>Triticum</taxon>
    </lineage>
</organism>
<dbReference type="InterPro" id="IPR001878">
    <property type="entry name" value="Znf_CCHC"/>
</dbReference>